<name>A0A3G9JAI5_9BACL</name>
<reference evidence="1 2" key="1">
    <citation type="submission" date="2018-11" db="EMBL/GenBank/DDBJ databases">
        <title>Complete genome sequence of Paenibacillus baekrokdamisoli strain KCTC 33723.</title>
        <authorList>
            <person name="Kang S.W."/>
            <person name="Lee K.C."/>
            <person name="Kim K.K."/>
            <person name="Kim J.S."/>
            <person name="Kim D.S."/>
            <person name="Ko S.H."/>
            <person name="Yang S.H."/>
            <person name="Lee J.S."/>
        </authorList>
    </citation>
    <scope>NUCLEOTIDE SEQUENCE [LARGE SCALE GENOMIC DNA]</scope>
    <source>
        <strain evidence="1 2">KCTC 33723</strain>
    </source>
</reference>
<dbReference type="GO" id="GO:0016491">
    <property type="term" value="F:oxidoreductase activity"/>
    <property type="evidence" value="ECO:0007669"/>
    <property type="project" value="InterPro"/>
</dbReference>
<protein>
    <submittedName>
        <fullName evidence="1">Oxidoreductase</fullName>
    </submittedName>
</protein>
<dbReference type="PANTHER" id="PTHR43677">
    <property type="entry name" value="SHORT-CHAIN DEHYDROGENASE/REDUCTASE"/>
    <property type="match status" value="1"/>
</dbReference>
<sequence length="336" mass="36277">MLNTRIVVTQYGGREVLEAIEEPLRQPQQDEIRIKVQSAGVALADVMRREGVYPHSPKPPFTPGYDAVGLVDEVGAGVTVYSIGDRVGVFYDGVGGYAAFVYAKEKEVFKVPTDVRASRATAVILNYVTAYQLLHRLAKVNEGDSILVHGASGGVGTALLELGRLASLRMFGTASKAKHAVVADFGAVPIDYRNEDFVEVLAECAPAGMDAVFDPIGGDNWLRSFQTLSSQGRFVGYGYTSVLGESTSDAWVKDWSDLQAAQTTCSGNPAYLYSITALRKEQPEWFKEDLSAVFSLLQKGAINPIISHEIPLLEAARAQQLLEQSSASGKIVLVGE</sequence>
<dbReference type="CDD" id="cd08273">
    <property type="entry name" value="MDR8"/>
    <property type="match status" value="1"/>
</dbReference>
<organism evidence="1 2">
    <name type="scientific">Paenibacillus baekrokdamisoli</name>
    <dbReference type="NCBI Taxonomy" id="1712516"/>
    <lineage>
        <taxon>Bacteria</taxon>
        <taxon>Bacillati</taxon>
        <taxon>Bacillota</taxon>
        <taxon>Bacilli</taxon>
        <taxon>Bacillales</taxon>
        <taxon>Paenibacillaceae</taxon>
        <taxon>Paenibacillus</taxon>
    </lineage>
</organism>
<dbReference type="SUPFAM" id="SSF50129">
    <property type="entry name" value="GroES-like"/>
    <property type="match status" value="1"/>
</dbReference>
<dbReference type="InterPro" id="IPR013154">
    <property type="entry name" value="ADH-like_N"/>
</dbReference>
<dbReference type="Pfam" id="PF13602">
    <property type="entry name" value="ADH_zinc_N_2"/>
    <property type="match status" value="1"/>
</dbReference>
<dbReference type="KEGG" id="pbk:Back11_42160"/>
<dbReference type="InterPro" id="IPR020843">
    <property type="entry name" value="ER"/>
</dbReference>
<dbReference type="SUPFAM" id="SSF51735">
    <property type="entry name" value="NAD(P)-binding Rossmann-fold domains"/>
    <property type="match status" value="1"/>
</dbReference>
<keyword evidence="2" id="KW-1185">Reference proteome</keyword>
<accession>A0A3G9JAI5</accession>
<dbReference type="Gene3D" id="3.90.180.10">
    <property type="entry name" value="Medium-chain alcohol dehydrogenases, catalytic domain"/>
    <property type="match status" value="1"/>
</dbReference>
<dbReference type="Proteomes" id="UP000275368">
    <property type="component" value="Chromosome"/>
</dbReference>
<dbReference type="OrthoDB" id="9792162at2"/>
<dbReference type="Gene3D" id="3.40.50.720">
    <property type="entry name" value="NAD(P)-binding Rossmann-like Domain"/>
    <property type="match status" value="1"/>
</dbReference>
<proteinExistence type="predicted"/>
<dbReference type="InterPro" id="IPR036291">
    <property type="entry name" value="NAD(P)-bd_dom_sf"/>
</dbReference>
<dbReference type="Pfam" id="PF08240">
    <property type="entry name" value="ADH_N"/>
    <property type="match status" value="1"/>
</dbReference>
<evidence type="ECO:0000313" key="1">
    <source>
        <dbReference type="EMBL" id="BBH22871.1"/>
    </source>
</evidence>
<evidence type="ECO:0000313" key="2">
    <source>
        <dbReference type="Proteomes" id="UP000275368"/>
    </source>
</evidence>
<dbReference type="PANTHER" id="PTHR43677:SF4">
    <property type="entry name" value="QUINONE OXIDOREDUCTASE-LIKE PROTEIN 2"/>
    <property type="match status" value="1"/>
</dbReference>
<dbReference type="AlphaFoldDB" id="A0A3G9JAI5"/>
<dbReference type="InterPro" id="IPR011032">
    <property type="entry name" value="GroES-like_sf"/>
</dbReference>
<dbReference type="InterPro" id="IPR051397">
    <property type="entry name" value="Zn-ADH-like_protein"/>
</dbReference>
<gene>
    <name evidence="1" type="ORF">Back11_42160</name>
</gene>
<dbReference type="EMBL" id="AP019308">
    <property type="protein sequence ID" value="BBH22871.1"/>
    <property type="molecule type" value="Genomic_DNA"/>
</dbReference>
<dbReference type="RefSeq" id="WP_125661661.1">
    <property type="nucleotide sequence ID" value="NZ_AP019308.1"/>
</dbReference>
<dbReference type="SMART" id="SM00829">
    <property type="entry name" value="PKS_ER"/>
    <property type="match status" value="1"/>
</dbReference>